<comment type="similarity">
    <text evidence="1">Belongs to the WXG100 family.</text>
</comment>
<dbReference type="SUPFAM" id="SSF140453">
    <property type="entry name" value="EsxAB dimer-like"/>
    <property type="match status" value="1"/>
</dbReference>
<dbReference type="Pfam" id="PF06013">
    <property type="entry name" value="WXG100"/>
    <property type="match status" value="1"/>
</dbReference>
<reference evidence="2 3" key="1">
    <citation type="submission" date="2017-07" db="EMBL/GenBank/DDBJ databases">
        <title>Amycolatopsis thailandensis Genome sequencing and assembly.</title>
        <authorList>
            <person name="Kaur N."/>
            <person name="Mayilraj S."/>
        </authorList>
    </citation>
    <scope>NUCLEOTIDE SEQUENCE [LARGE SCALE GENOMIC DNA]</scope>
    <source>
        <strain evidence="2 3">JCM 16380</strain>
    </source>
</reference>
<accession>A0A229S550</accession>
<dbReference type="RefSeq" id="WP_093935479.1">
    <property type="nucleotide sequence ID" value="NZ_NMQT01000072.1"/>
</dbReference>
<keyword evidence="3" id="KW-1185">Reference proteome</keyword>
<dbReference type="NCBIfam" id="TIGR03930">
    <property type="entry name" value="WXG100_ESAT6"/>
    <property type="match status" value="1"/>
</dbReference>
<dbReference type="EMBL" id="NMQT01000072">
    <property type="protein sequence ID" value="OXM54010.1"/>
    <property type="molecule type" value="Genomic_DNA"/>
</dbReference>
<evidence type="ECO:0000313" key="2">
    <source>
        <dbReference type="EMBL" id="OXM54010.1"/>
    </source>
</evidence>
<dbReference type="OrthoDB" id="3627595at2"/>
<dbReference type="Gene3D" id="1.10.287.1060">
    <property type="entry name" value="ESAT-6-like"/>
    <property type="match status" value="1"/>
</dbReference>
<comment type="caution">
    <text evidence="2">The sequence shown here is derived from an EMBL/GenBank/DDBJ whole genome shotgun (WGS) entry which is preliminary data.</text>
</comment>
<organism evidence="2 3">
    <name type="scientific">Amycolatopsis thailandensis</name>
    <dbReference type="NCBI Taxonomy" id="589330"/>
    <lineage>
        <taxon>Bacteria</taxon>
        <taxon>Bacillati</taxon>
        <taxon>Actinomycetota</taxon>
        <taxon>Actinomycetes</taxon>
        <taxon>Pseudonocardiales</taxon>
        <taxon>Pseudonocardiaceae</taxon>
        <taxon>Amycolatopsis</taxon>
    </lineage>
</organism>
<protein>
    <recommendedName>
        <fullName evidence="1">ESAT-6-like protein</fullName>
    </recommendedName>
</protein>
<name>A0A229S550_9PSEU</name>
<dbReference type="InterPro" id="IPR036689">
    <property type="entry name" value="ESAT-6-like_sf"/>
</dbReference>
<proteinExistence type="inferred from homology"/>
<evidence type="ECO:0000256" key="1">
    <source>
        <dbReference type="RuleBase" id="RU362001"/>
    </source>
</evidence>
<dbReference type="InterPro" id="IPR010310">
    <property type="entry name" value="T7SS_ESAT-6-like"/>
</dbReference>
<dbReference type="AlphaFoldDB" id="A0A229S550"/>
<evidence type="ECO:0000313" key="3">
    <source>
        <dbReference type="Proteomes" id="UP000215223"/>
    </source>
</evidence>
<sequence>MITYDYEVIDQCLTMMKSKATEIEGQTTDLENDVKRIMVGWQGTTADAYDAKCQRLRGDLVTSREQLDSLRVALQTGAEGMRDQDARGARGL</sequence>
<dbReference type="Proteomes" id="UP000215223">
    <property type="component" value="Unassembled WGS sequence"/>
</dbReference>
<gene>
    <name evidence="2" type="ORF">CFP71_20480</name>
</gene>